<organism evidence="1 2">
    <name type="scientific">Meloidogyne enterolobii</name>
    <name type="common">Root-knot nematode worm</name>
    <name type="synonym">Meloidogyne mayaguensis</name>
    <dbReference type="NCBI Taxonomy" id="390850"/>
    <lineage>
        <taxon>Eukaryota</taxon>
        <taxon>Metazoa</taxon>
        <taxon>Ecdysozoa</taxon>
        <taxon>Nematoda</taxon>
        <taxon>Chromadorea</taxon>
        <taxon>Rhabditida</taxon>
        <taxon>Tylenchina</taxon>
        <taxon>Tylenchomorpha</taxon>
        <taxon>Tylenchoidea</taxon>
        <taxon>Meloidogynidae</taxon>
        <taxon>Meloidogyninae</taxon>
        <taxon>Meloidogyne</taxon>
    </lineage>
</organism>
<protein>
    <submittedName>
        <fullName evidence="1">Uncharacterized protein</fullName>
    </submittedName>
</protein>
<name>A0ACB0YGV9_MELEN</name>
<proteinExistence type="predicted"/>
<comment type="caution">
    <text evidence="1">The sequence shown here is derived from an EMBL/GenBank/DDBJ whole genome shotgun (WGS) entry which is preliminary data.</text>
</comment>
<gene>
    <name evidence="1" type="ORF">MENTE1834_LOCUS12092</name>
</gene>
<dbReference type="Proteomes" id="UP001497535">
    <property type="component" value="Unassembled WGS sequence"/>
</dbReference>
<evidence type="ECO:0000313" key="1">
    <source>
        <dbReference type="EMBL" id="CAK5046483.1"/>
    </source>
</evidence>
<keyword evidence="2" id="KW-1185">Reference proteome</keyword>
<dbReference type="EMBL" id="CAVMJV010000012">
    <property type="protein sequence ID" value="CAK5046483.1"/>
    <property type="molecule type" value="Genomic_DNA"/>
</dbReference>
<sequence length="85" mass="9707">MALTPNQIHKPLHHKFKFTKNTTTKNNNNLVNEVGVSAQTIWKGLKLFKQGSSTNIFINDIFVEHVEVKKYIIASLNLRHPSLPL</sequence>
<accession>A0ACB0YGV9</accession>
<reference evidence="1" key="1">
    <citation type="submission" date="2023-11" db="EMBL/GenBank/DDBJ databases">
        <authorList>
            <person name="Poullet M."/>
        </authorList>
    </citation>
    <scope>NUCLEOTIDE SEQUENCE</scope>
    <source>
        <strain evidence="1">E1834</strain>
    </source>
</reference>
<evidence type="ECO:0000313" key="2">
    <source>
        <dbReference type="Proteomes" id="UP001497535"/>
    </source>
</evidence>